<protein>
    <submittedName>
        <fullName evidence="1">Protein UL21A</fullName>
    </submittedName>
</protein>
<dbReference type="RefSeq" id="NP_612665.1">
    <property type="nucleotide sequence ID" value="NC_003521.1"/>
</dbReference>
<evidence type="ECO:0000313" key="1">
    <source>
        <dbReference type="EMBL" id="AAM00671.1"/>
    </source>
</evidence>
<evidence type="ECO:0000313" key="3">
    <source>
        <dbReference type="Proteomes" id="UP000099188"/>
    </source>
</evidence>
<sequence length="134" mass="15361">MGGSPDPDLSVATEGVRPVVRADLFRARRPLRRLAFYAPRARRRLFENYHQHHQHLQVPPPIHRIVAVPGGDEEAIPMDLPREIQVAADIPPDRPLPNPLVLLLDDVPPMPPGFAPFRVPREYPVIREENWEHF</sequence>
<dbReference type="EMBL" id="MZ151943">
    <property type="protein sequence ID" value="QXV67773.1"/>
    <property type="molecule type" value="Genomic_DNA"/>
</dbReference>
<organism evidence="1 3">
    <name type="scientific">Panine betaherpesvirus 2</name>
    <name type="common">Chimpanzee cytomegalovirus</name>
    <dbReference type="NCBI Taxonomy" id="188763"/>
    <lineage>
        <taxon>Viruses</taxon>
        <taxon>Duplodnaviria</taxon>
        <taxon>Heunggongvirae</taxon>
        <taxon>Peploviricota</taxon>
        <taxon>Herviviricetes</taxon>
        <taxon>Herpesvirales</taxon>
        <taxon>Orthoherpesviridae</taxon>
        <taxon>Betaherpesvirinae</taxon>
        <taxon>Cytomegalovirus</taxon>
        <taxon>Cytomegalovirus paninebeta2</taxon>
    </lineage>
</organism>
<dbReference type="Proteomes" id="UP000099188">
    <property type="component" value="Segment"/>
</dbReference>
<reference evidence="2" key="2">
    <citation type="submission" date="2021-05" db="EMBL/GenBank/DDBJ databases">
        <title>Cloning and multi-omic analysis of chimpanzee cytomegalovirus: a resource for comparative functional genomics.</title>
        <authorList>
            <person name="Phan Q.V."/>
        </authorList>
    </citation>
    <scope>NUCLEOTIDE SEQUENCE</scope>
    <source>
        <strain evidence="2">Heberling</strain>
    </source>
</reference>
<dbReference type="KEGG" id="vg:935568"/>
<dbReference type="InterPro" id="IPR035112">
    <property type="entry name" value="UL21a"/>
</dbReference>
<proteinExistence type="predicted"/>
<dbReference type="EMBL" id="AF480884">
    <property type="protein sequence ID" value="AAM00671.1"/>
    <property type="molecule type" value="Genomic_DNA"/>
</dbReference>
<dbReference type="Pfam" id="PF17636">
    <property type="entry name" value="UL21a"/>
    <property type="match status" value="1"/>
</dbReference>
<keyword evidence="3" id="KW-1185">Reference proteome</keyword>
<evidence type="ECO:0000313" key="2">
    <source>
        <dbReference type="EMBL" id="QXV67773.1"/>
    </source>
</evidence>
<accession>Q8QS67</accession>
<gene>
    <name evidence="1" type="primary">UL21A</name>
    <name evidence="1" type="ORF">CCMVgp023</name>
</gene>
<reference evidence="1 3" key="1">
    <citation type="journal article" date="2003" name="J. Gen. Virol.">
        <title>The human cytomegalovirus genome revisited: comparison with the chimpanzee cytomegalovirus genome.</title>
        <authorList>
            <person name="Davison A.J."/>
            <person name="Dolan A."/>
            <person name="Akter P."/>
            <person name="Addison C."/>
            <person name="Dargan D.J."/>
            <person name="Alcendor D.J."/>
            <person name="McGeoch D.J."/>
            <person name="Hayward G.S."/>
        </authorList>
    </citation>
    <scope>NUCLEOTIDE SEQUENCE [LARGE SCALE GENOMIC DNA]</scope>
    <source>
        <strain evidence="1">Heberling</strain>
    </source>
</reference>
<name>Q8QS67_9BETA</name>
<dbReference type="GeneID" id="935568"/>